<dbReference type="EMBL" id="CAJNOG010000048">
    <property type="protein sequence ID" value="CAF0840577.1"/>
    <property type="molecule type" value="Genomic_DNA"/>
</dbReference>
<protein>
    <recommendedName>
        <fullName evidence="3">MD-2-related lipid-recognition domain-containing protein</fullName>
    </recommendedName>
</protein>
<evidence type="ECO:0000256" key="2">
    <source>
        <dbReference type="SAM" id="Phobius"/>
    </source>
</evidence>
<dbReference type="PANTHER" id="PTHR17357:SF0">
    <property type="entry name" value="GANGLIOSIDE GM2 ACTIVATOR"/>
    <property type="match status" value="1"/>
</dbReference>
<dbReference type="GO" id="GO:0009898">
    <property type="term" value="C:cytoplasmic side of plasma membrane"/>
    <property type="evidence" value="ECO:0007669"/>
    <property type="project" value="TreeGrafter"/>
</dbReference>
<keyword evidence="2" id="KW-1133">Transmembrane helix</keyword>
<comment type="caution">
    <text evidence="5">The sequence shown here is derived from an EMBL/GenBank/DDBJ whole genome shotgun (WGS) entry which is preliminary data.</text>
</comment>
<evidence type="ECO:0000313" key="6">
    <source>
        <dbReference type="Proteomes" id="UP000663844"/>
    </source>
</evidence>
<organism evidence="5 6">
    <name type="scientific">Adineta steineri</name>
    <dbReference type="NCBI Taxonomy" id="433720"/>
    <lineage>
        <taxon>Eukaryota</taxon>
        <taxon>Metazoa</taxon>
        <taxon>Spiralia</taxon>
        <taxon>Gnathifera</taxon>
        <taxon>Rotifera</taxon>
        <taxon>Eurotatoria</taxon>
        <taxon>Bdelloidea</taxon>
        <taxon>Adinetida</taxon>
        <taxon>Adinetidae</taxon>
        <taxon>Adineta</taxon>
    </lineage>
</organism>
<dbReference type="Proteomes" id="UP000663844">
    <property type="component" value="Unassembled WGS sequence"/>
</dbReference>
<dbReference type="Pfam" id="PF02221">
    <property type="entry name" value="E1_DerP2_DerF2"/>
    <property type="match status" value="1"/>
</dbReference>
<dbReference type="Proteomes" id="UP000663845">
    <property type="component" value="Unassembled WGS sequence"/>
</dbReference>
<dbReference type="PANTHER" id="PTHR17357">
    <property type="entry name" value="GM2 GANGLIOSIDE ACTIVATOR PROTEIN"/>
    <property type="match status" value="1"/>
</dbReference>
<dbReference type="GO" id="GO:0005319">
    <property type="term" value="F:lipid transporter activity"/>
    <property type="evidence" value="ECO:0007669"/>
    <property type="project" value="TreeGrafter"/>
</dbReference>
<dbReference type="Gene3D" id="2.70.220.10">
    <property type="entry name" value="Ganglioside GM2 activator"/>
    <property type="match status" value="1"/>
</dbReference>
<feature type="transmembrane region" description="Helical" evidence="2">
    <location>
        <begin position="12"/>
        <end position="36"/>
    </location>
</feature>
<evidence type="ECO:0000313" key="4">
    <source>
        <dbReference type="EMBL" id="CAF0840577.1"/>
    </source>
</evidence>
<evidence type="ECO:0000259" key="3">
    <source>
        <dbReference type="SMART" id="SM00737"/>
    </source>
</evidence>
<dbReference type="AlphaFoldDB" id="A0A819RZT6"/>
<dbReference type="InterPro" id="IPR003172">
    <property type="entry name" value="ML_dom"/>
</dbReference>
<accession>A0A819RZT6</accession>
<keyword evidence="2" id="KW-0472">Membrane</keyword>
<dbReference type="GO" id="GO:0008047">
    <property type="term" value="F:enzyme activator activity"/>
    <property type="evidence" value="ECO:0007669"/>
    <property type="project" value="InterPro"/>
</dbReference>
<dbReference type="GO" id="GO:0006689">
    <property type="term" value="P:ganglioside catabolic process"/>
    <property type="evidence" value="ECO:0007669"/>
    <property type="project" value="InterPro"/>
</dbReference>
<dbReference type="EMBL" id="CAJOAZ010004320">
    <property type="protein sequence ID" value="CAF4053700.1"/>
    <property type="molecule type" value="Genomic_DNA"/>
</dbReference>
<gene>
    <name evidence="4" type="ORF">JYZ213_LOCUS7337</name>
    <name evidence="5" type="ORF">OXD698_LOCUS32698</name>
</gene>
<keyword evidence="1" id="KW-0732">Signal</keyword>
<dbReference type="InterPro" id="IPR028996">
    <property type="entry name" value="GM2-AP"/>
</dbReference>
<proteinExistence type="predicted"/>
<reference evidence="5" key="1">
    <citation type="submission" date="2021-02" db="EMBL/GenBank/DDBJ databases">
        <authorList>
            <person name="Nowell W R."/>
        </authorList>
    </citation>
    <scope>NUCLEOTIDE SEQUENCE</scope>
</reference>
<dbReference type="SMART" id="SM00737">
    <property type="entry name" value="ML"/>
    <property type="match status" value="1"/>
</dbReference>
<evidence type="ECO:0000313" key="5">
    <source>
        <dbReference type="EMBL" id="CAF4053700.1"/>
    </source>
</evidence>
<feature type="domain" description="MD-2-related lipid-recognition" evidence="3">
    <location>
        <begin position="119"/>
        <end position="264"/>
    </location>
</feature>
<keyword evidence="2" id="KW-0812">Transmembrane</keyword>
<name>A0A819RZT6_9BILA</name>
<dbReference type="SUPFAM" id="SSF63707">
    <property type="entry name" value="Ganglioside M2 (gm2) activator"/>
    <property type="match status" value="1"/>
</dbReference>
<sequence>MFHKKSNKQQYILFRLAFIPLVLSFGSFLLLNYGFFSYIEERQNEKNYLNTTCFLNGTLTYREPCHDRSCSYTKSPALCPSTFQLCSKTVYIIIYENNQQAFTYNRPLWAQLQNLKFSWENCGPATDPIKIVSLSIGPDPIRLPGNVAISTSINITKPFPADIEAKVDMEKKVAGIYIKVPCEHDIGSCSYSICTNSTKVYSEFFKDYTGAKTCPSIPPATYSVSNLITDVKKSIPSIADGAFRITINFNSNHAGHLACLHLSVNLKS</sequence>
<dbReference type="InterPro" id="IPR036846">
    <property type="entry name" value="GM2-AP_sf"/>
</dbReference>
<evidence type="ECO:0000256" key="1">
    <source>
        <dbReference type="ARBA" id="ARBA00022729"/>
    </source>
</evidence>